<dbReference type="PANTHER" id="PTHR35936:SF17">
    <property type="entry name" value="ARGININE-BINDING EXTRACELLULAR PROTEIN ARTP"/>
    <property type="match status" value="1"/>
</dbReference>
<evidence type="ECO:0000313" key="4">
    <source>
        <dbReference type="EMBL" id="AVW92141.1"/>
    </source>
</evidence>
<name>A0A2R4M4M6_9RHOB</name>
<gene>
    <name evidence="4" type="ORF">DA792_14495</name>
</gene>
<dbReference type="Gene3D" id="3.40.190.10">
    <property type="entry name" value="Periplasmic binding protein-like II"/>
    <property type="match status" value="2"/>
</dbReference>
<dbReference type="OrthoDB" id="9807134at2"/>
<sequence>MKLRTLIRGALATLATAATVASAQAQDSKIDEIRERGTLRMAGILAEEPYFAKDPRTGEWHGFAVSMARDIAETLGVELEVIESSWGNSVLDVQSGKVDIALALTAMPKRAMSIDFSAPTYYNSFVIVSPNAALANKSWSELNDPQYTFAVDLGSAQDNITRQFLPNADILRFKSRDEAVIAVATGKADALVNTVLNGMVMSKRNDAIGKVYVPTPTLASPSVIGLNYDTDDVWKSFISAWADYNRRIGNNQTWIVESLAPFGVSLGDLPAGFNLGN</sequence>
<dbReference type="AlphaFoldDB" id="A0A2R4M4M6"/>
<accession>A0A2R4M4M6</accession>
<dbReference type="RefSeq" id="WP_107720553.1">
    <property type="nucleotide sequence ID" value="NZ_CP028475.1"/>
</dbReference>
<dbReference type="InterPro" id="IPR001638">
    <property type="entry name" value="Solute-binding_3/MltF_N"/>
</dbReference>
<dbReference type="EMBL" id="CP028475">
    <property type="protein sequence ID" value="AVW92141.1"/>
    <property type="molecule type" value="Genomic_DNA"/>
</dbReference>
<dbReference type="Proteomes" id="UP000241447">
    <property type="component" value="Chromosome"/>
</dbReference>
<dbReference type="Pfam" id="PF00497">
    <property type="entry name" value="SBP_bac_3"/>
    <property type="match status" value="1"/>
</dbReference>
<protein>
    <submittedName>
        <fullName evidence="4">ABC transporter substrate-binding protein</fullName>
    </submittedName>
</protein>
<dbReference type="SMART" id="SM00062">
    <property type="entry name" value="PBPb"/>
    <property type="match status" value="1"/>
</dbReference>
<organism evidence="4 5">
    <name type="scientific">Celeribacter baekdonensis</name>
    <dbReference type="NCBI Taxonomy" id="875171"/>
    <lineage>
        <taxon>Bacteria</taxon>
        <taxon>Pseudomonadati</taxon>
        <taxon>Pseudomonadota</taxon>
        <taxon>Alphaproteobacteria</taxon>
        <taxon>Rhodobacterales</taxon>
        <taxon>Roseobacteraceae</taxon>
        <taxon>Celeribacter</taxon>
    </lineage>
</organism>
<proteinExistence type="predicted"/>
<feature type="domain" description="Solute-binding protein family 3/N-terminal" evidence="3">
    <location>
        <begin position="38"/>
        <end position="258"/>
    </location>
</feature>
<evidence type="ECO:0000259" key="3">
    <source>
        <dbReference type="SMART" id="SM00062"/>
    </source>
</evidence>
<evidence type="ECO:0000256" key="2">
    <source>
        <dbReference type="SAM" id="SignalP"/>
    </source>
</evidence>
<dbReference type="SUPFAM" id="SSF53850">
    <property type="entry name" value="Periplasmic binding protein-like II"/>
    <property type="match status" value="1"/>
</dbReference>
<feature type="signal peptide" evidence="2">
    <location>
        <begin position="1"/>
        <end position="25"/>
    </location>
</feature>
<keyword evidence="1 2" id="KW-0732">Signal</keyword>
<evidence type="ECO:0000313" key="5">
    <source>
        <dbReference type="Proteomes" id="UP000241447"/>
    </source>
</evidence>
<feature type="chain" id="PRO_5015337850" evidence="2">
    <location>
        <begin position="26"/>
        <end position="277"/>
    </location>
</feature>
<reference evidence="4 5" key="1">
    <citation type="submission" date="2018-03" db="EMBL/GenBank/DDBJ databases">
        <title>The Complete Genome of Celeribacter baekdonensis strain LH4, a Thiosulfate-Oxidizing Alphaproteobacterium Isolated from Gulf of Mexico Continental Slope Sediments.</title>
        <authorList>
            <person name="Flood B.E."/>
            <person name="Bailey J.V."/>
            <person name="Leprich D."/>
        </authorList>
    </citation>
    <scope>NUCLEOTIDE SEQUENCE [LARGE SCALE GENOMIC DNA]</scope>
    <source>
        <strain evidence="4 5">LH4</strain>
    </source>
</reference>
<dbReference type="PANTHER" id="PTHR35936">
    <property type="entry name" value="MEMBRANE-BOUND LYTIC MUREIN TRANSGLYCOSYLASE F"/>
    <property type="match status" value="1"/>
</dbReference>
<dbReference type="KEGG" id="cbak:DA792_14495"/>
<evidence type="ECO:0000256" key="1">
    <source>
        <dbReference type="ARBA" id="ARBA00022729"/>
    </source>
</evidence>